<dbReference type="AlphaFoldDB" id="A0A9X0W8U6"/>
<name>A0A9X0W8U6_9GAMM</name>
<dbReference type="InterPro" id="IPR017850">
    <property type="entry name" value="Alkaline_phosphatase_core_sf"/>
</dbReference>
<accession>A0A9X0W8U6</accession>
<dbReference type="InterPro" id="IPR002591">
    <property type="entry name" value="Phosphodiest/P_Trfase"/>
</dbReference>
<proteinExistence type="predicted"/>
<dbReference type="Pfam" id="PF01663">
    <property type="entry name" value="Phosphodiest"/>
    <property type="match status" value="1"/>
</dbReference>
<evidence type="ECO:0000313" key="2">
    <source>
        <dbReference type="Proteomes" id="UP001138768"/>
    </source>
</evidence>
<comment type="caution">
    <text evidence="1">The sequence shown here is derived from an EMBL/GenBank/DDBJ whole genome shotgun (WGS) entry which is preliminary data.</text>
</comment>
<dbReference type="Gene3D" id="3.40.720.10">
    <property type="entry name" value="Alkaline Phosphatase, subunit A"/>
    <property type="match status" value="1"/>
</dbReference>
<evidence type="ECO:0000313" key="1">
    <source>
        <dbReference type="EMBL" id="MBK1619167.1"/>
    </source>
</evidence>
<organism evidence="1 2">
    <name type="scientific">Lamprobacter modestohalophilus</name>
    <dbReference type="NCBI Taxonomy" id="1064514"/>
    <lineage>
        <taxon>Bacteria</taxon>
        <taxon>Pseudomonadati</taxon>
        <taxon>Pseudomonadota</taxon>
        <taxon>Gammaproteobacteria</taxon>
        <taxon>Chromatiales</taxon>
        <taxon>Chromatiaceae</taxon>
        <taxon>Lamprobacter</taxon>
    </lineage>
</organism>
<dbReference type="EMBL" id="NRRY01000018">
    <property type="protein sequence ID" value="MBK1619167.1"/>
    <property type="molecule type" value="Genomic_DNA"/>
</dbReference>
<reference evidence="1 2" key="1">
    <citation type="journal article" date="2020" name="Microorganisms">
        <title>Osmotic Adaptation and Compatible Solute Biosynthesis of Phototrophic Bacteria as Revealed from Genome Analyses.</title>
        <authorList>
            <person name="Imhoff J.F."/>
            <person name="Rahn T."/>
            <person name="Kunzel S."/>
            <person name="Keller A."/>
            <person name="Neulinger S.C."/>
        </authorList>
    </citation>
    <scope>NUCLEOTIDE SEQUENCE [LARGE SCALE GENOMIC DNA]</scope>
    <source>
        <strain evidence="1 2">DSM 25653</strain>
    </source>
</reference>
<dbReference type="RefSeq" id="WP_200244204.1">
    <property type="nucleotide sequence ID" value="NZ_NRRY01000018.1"/>
</dbReference>
<dbReference type="SUPFAM" id="SSF53649">
    <property type="entry name" value="Alkaline phosphatase-like"/>
    <property type="match status" value="1"/>
</dbReference>
<dbReference type="Proteomes" id="UP001138768">
    <property type="component" value="Unassembled WGS sequence"/>
</dbReference>
<keyword evidence="2" id="KW-1185">Reference proteome</keyword>
<gene>
    <name evidence="1" type="ORF">CKO42_12125</name>
</gene>
<protein>
    <submittedName>
        <fullName evidence="1">Phosphodiesterase</fullName>
    </submittedName>
</protein>
<sequence>MHVPNYQGGSIVNLMQSLIEARGHRPDDAEPYPEAPLLPAAEIRKARHVLLLVIDGLGDDWLRRHSPDGPLARHRLGSLTSVFPPTTASAITTYLTGDAPQQHAMTGWHMWLAELGCVLAVLPGKPRYGGSGYQQAGIDVQQLYRHRSLFAYLDTASAVISPRAIARSEYNLAHLGPARLFPYKGLSGMFSVIAKTVKRARDPTTLYAYWPGLDSLGHEQGIESPQALAHLDAIEQGLSLLMKRLAGTDTLVLICADHGQLDTEPARITELSSIPALADCLRIPLCGEPRAAYCYVRLDQGARFERLCVDHLGQDFELFRSTDLIDQGLFGLGKPHPDLQERVGDYCLIARDRAVLHQTLIGEKPFQQIGVHGGLSSAELMVPLCRFDA</sequence>